<gene>
    <name evidence="1" type="ORF">BN1086_04826</name>
</gene>
<organism evidence="1">
    <name type="scientific">Citrobacter koseri</name>
    <name type="common">Citrobacter diversus</name>
    <dbReference type="NCBI Taxonomy" id="545"/>
    <lineage>
        <taxon>Bacteria</taxon>
        <taxon>Pseudomonadati</taxon>
        <taxon>Pseudomonadota</taxon>
        <taxon>Gammaproteobacteria</taxon>
        <taxon>Enterobacterales</taxon>
        <taxon>Enterobacteriaceae</taxon>
        <taxon>Citrobacter</taxon>
    </lineage>
</organism>
<dbReference type="AlphaFoldDB" id="A0A078LIG0"/>
<protein>
    <recommendedName>
        <fullName evidence="2">3'-5' exonuclease</fullName>
    </recommendedName>
</protein>
<evidence type="ECO:0000313" key="1">
    <source>
        <dbReference type="EMBL" id="CDZ86575.1"/>
    </source>
</evidence>
<evidence type="ECO:0008006" key="2">
    <source>
        <dbReference type="Google" id="ProtNLM"/>
    </source>
</evidence>
<accession>A0A078LIG0</accession>
<name>A0A078LIG0_CITKO</name>
<proteinExistence type="predicted"/>
<sequence>MNNDELVTRRAQAIAEDRCFSKGRLRDEFRMKPAPGAEPVKWYKNTYGGRFAVYRIADCVPMREKRPLTSKGVSLEIGNFCTLSALFNQLSYAASSYRL</sequence>
<dbReference type="PATRIC" id="fig|545.12.peg.4853"/>
<dbReference type="EMBL" id="LK931337">
    <property type="protein sequence ID" value="CDZ86575.1"/>
    <property type="molecule type" value="Genomic_DNA"/>
</dbReference>
<reference evidence="1" key="1">
    <citation type="submission" date="2014-06" db="EMBL/GenBank/DDBJ databases">
        <authorList>
            <person name="Urmite Genomes Urmite Genomes"/>
        </authorList>
    </citation>
    <scope>NUCLEOTIDE SEQUENCE</scope>
</reference>